<evidence type="ECO:0000313" key="3">
    <source>
        <dbReference type="Proteomes" id="UP000314294"/>
    </source>
</evidence>
<accession>A0A4Z2EDR6</accession>
<evidence type="ECO:0000313" key="2">
    <source>
        <dbReference type="EMBL" id="TNN26905.1"/>
    </source>
</evidence>
<dbReference type="EMBL" id="SRLO01009284">
    <property type="protein sequence ID" value="TNN26905.1"/>
    <property type="molecule type" value="Genomic_DNA"/>
</dbReference>
<proteinExistence type="predicted"/>
<evidence type="ECO:0000256" key="1">
    <source>
        <dbReference type="SAM" id="MobiDB-lite"/>
    </source>
</evidence>
<protein>
    <submittedName>
        <fullName evidence="2">Uncharacterized protein</fullName>
    </submittedName>
</protein>
<dbReference type="AlphaFoldDB" id="A0A4Z2EDR6"/>
<dbReference type="Proteomes" id="UP000314294">
    <property type="component" value="Unassembled WGS sequence"/>
</dbReference>
<name>A0A4Z2EDR6_9TELE</name>
<gene>
    <name evidence="2" type="ORF">EYF80_062952</name>
</gene>
<reference evidence="2 3" key="1">
    <citation type="submission" date="2019-03" db="EMBL/GenBank/DDBJ databases">
        <title>First draft genome of Liparis tanakae, snailfish: a comprehensive survey of snailfish specific genes.</title>
        <authorList>
            <person name="Kim W."/>
            <person name="Song I."/>
            <person name="Jeong J.-H."/>
            <person name="Kim D."/>
            <person name="Kim S."/>
            <person name="Ryu S."/>
            <person name="Song J.Y."/>
            <person name="Lee S.K."/>
        </authorList>
    </citation>
    <scope>NUCLEOTIDE SEQUENCE [LARGE SCALE GENOMIC DNA]</scope>
    <source>
        <tissue evidence="2">Muscle</tissue>
    </source>
</reference>
<keyword evidence="3" id="KW-1185">Reference proteome</keyword>
<sequence>MCWSPVSHVPRELTPRVFGSILRRDSSWPGERVPAAGIGSLSLLAILVLRENSNRIHYGVQPEKGSTGCGPGRSPGTAPGPAGPGRAGPGRAEDDPYIETCVGMAFSPHKCVHANYDNNMHADASPPRRARVSDTSPPPRGTGGPAGQKPVSGRSYLRCVSGSVGVVEAAAAAAGCGAFRSRSRCSTENAATSVVRVHDCRPESDRLRL</sequence>
<feature type="region of interest" description="Disordered" evidence="1">
    <location>
        <begin position="120"/>
        <end position="152"/>
    </location>
</feature>
<organism evidence="2 3">
    <name type="scientific">Liparis tanakae</name>
    <name type="common">Tanaka's snailfish</name>
    <dbReference type="NCBI Taxonomy" id="230148"/>
    <lineage>
        <taxon>Eukaryota</taxon>
        <taxon>Metazoa</taxon>
        <taxon>Chordata</taxon>
        <taxon>Craniata</taxon>
        <taxon>Vertebrata</taxon>
        <taxon>Euteleostomi</taxon>
        <taxon>Actinopterygii</taxon>
        <taxon>Neopterygii</taxon>
        <taxon>Teleostei</taxon>
        <taxon>Neoteleostei</taxon>
        <taxon>Acanthomorphata</taxon>
        <taxon>Eupercaria</taxon>
        <taxon>Perciformes</taxon>
        <taxon>Cottioidei</taxon>
        <taxon>Cottales</taxon>
        <taxon>Liparidae</taxon>
        <taxon>Liparis</taxon>
    </lineage>
</organism>
<comment type="caution">
    <text evidence="2">The sequence shown here is derived from an EMBL/GenBank/DDBJ whole genome shotgun (WGS) entry which is preliminary data.</text>
</comment>
<feature type="region of interest" description="Disordered" evidence="1">
    <location>
        <begin position="58"/>
        <end position="94"/>
    </location>
</feature>